<keyword evidence="2" id="KW-0813">Transport</keyword>
<evidence type="ECO:0000256" key="3">
    <source>
        <dbReference type="ARBA" id="ARBA00022449"/>
    </source>
</evidence>
<dbReference type="NCBIfam" id="NF003714">
    <property type="entry name" value="PRK05326.1-1"/>
    <property type="match status" value="1"/>
</dbReference>
<dbReference type="InterPro" id="IPR005170">
    <property type="entry name" value="Transptr-assoc_dom"/>
</dbReference>
<feature type="transmembrane region" description="Helical" evidence="9">
    <location>
        <begin position="251"/>
        <end position="268"/>
    </location>
</feature>
<dbReference type="Gene3D" id="1.20.1530.20">
    <property type="match status" value="1"/>
</dbReference>
<evidence type="ECO:0000256" key="8">
    <source>
        <dbReference type="ARBA" id="ARBA00023136"/>
    </source>
</evidence>
<organism evidence="11 12">
    <name type="scientific">Dichelobacter nodosus (strain VCS1703A)</name>
    <dbReference type="NCBI Taxonomy" id="246195"/>
    <lineage>
        <taxon>Bacteria</taxon>
        <taxon>Pseudomonadati</taxon>
        <taxon>Pseudomonadota</taxon>
        <taxon>Gammaproteobacteria</taxon>
        <taxon>Cardiobacteriales</taxon>
        <taxon>Cardiobacteriaceae</taxon>
        <taxon>Dichelobacter</taxon>
    </lineage>
</organism>
<dbReference type="RefSeq" id="WP_012031461.1">
    <property type="nucleotide sequence ID" value="NC_009446.1"/>
</dbReference>
<evidence type="ECO:0000256" key="6">
    <source>
        <dbReference type="ARBA" id="ARBA00022989"/>
    </source>
</evidence>
<keyword evidence="7" id="KW-0406">Ion transport</keyword>
<keyword evidence="3" id="KW-0050">Antiport</keyword>
<feature type="transmembrane region" description="Helical" evidence="9">
    <location>
        <begin position="6"/>
        <end position="25"/>
    </location>
</feature>
<feature type="transmembrane region" description="Helical" evidence="9">
    <location>
        <begin position="280"/>
        <end position="299"/>
    </location>
</feature>
<name>A5EXJ1_DICNV</name>
<feature type="transmembrane region" description="Helical" evidence="9">
    <location>
        <begin position="90"/>
        <end position="114"/>
    </location>
</feature>
<evidence type="ECO:0000259" key="10">
    <source>
        <dbReference type="SMART" id="SM01091"/>
    </source>
</evidence>
<keyword evidence="4" id="KW-1003">Cell membrane</keyword>
<feature type="transmembrane region" description="Helical" evidence="9">
    <location>
        <begin position="57"/>
        <end position="78"/>
    </location>
</feature>
<accession>A5EXJ1</accession>
<feature type="transmembrane region" description="Helical" evidence="9">
    <location>
        <begin position="228"/>
        <end position="245"/>
    </location>
</feature>
<gene>
    <name evidence="11" type="ordered locus">DNO_1157</name>
</gene>
<dbReference type="SMART" id="SM01091">
    <property type="entry name" value="CorC_HlyC"/>
    <property type="match status" value="1"/>
</dbReference>
<keyword evidence="5 9" id="KW-0812">Transmembrane</keyword>
<dbReference type="eggNOG" id="COG3263">
    <property type="taxonomic scope" value="Bacteria"/>
</dbReference>
<dbReference type="STRING" id="246195.DNO_1157"/>
<dbReference type="GO" id="GO:1902600">
    <property type="term" value="P:proton transmembrane transport"/>
    <property type="evidence" value="ECO:0007669"/>
    <property type="project" value="InterPro"/>
</dbReference>
<evidence type="ECO:0000256" key="9">
    <source>
        <dbReference type="SAM" id="Phobius"/>
    </source>
</evidence>
<feature type="transmembrane region" description="Helical" evidence="9">
    <location>
        <begin position="339"/>
        <end position="361"/>
    </location>
</feature>
<evidence type="ECO:0000256" key="5">
    <source>
        <dbReference type="ARBA" id="ARBA00022692"/>
    </source>
</evidence>
<feature type="transmembrane region" description="Helical" evidence="9">
    <location>
        <begin position="32"/>
        <end position="51"/>
    </location>
</feature>
<dbReference type="Proteomes" id="UP000000248">
    <property type="component" value="Chromosome"/>
</dbReference>
<dbReference type="InterPro" id="IPR038770">
    <property type="entry name" value="Na+/solute_symporter_sf"/>
</dbReference>
<dbReference type="PANTHER" id="PTHR32507:SF7">
    <property type="entry name" value="K(+)_H(+) ANTIPORTER NHAP2"/>
    <property type="match status" value="1"/>
</dbReference>
<evidence type="ECO:0000313" key="12">
    <source>
        <dbReference type="Proteomes" id="UP000000248"/>
    </source>
</evidence>
<dbReference type="EMBL" id="CP000513">
    <property type="protein sequence ID" value="ABQ14160.1"/>
    <property type="molecule type" value="Genomic_DNA"/>
</dbReference>
<dbReference type="GO" id="GO:0015297">
    <property type="term" value="F:antiporter activity"/>
    <property type="evidence" value="ECO:0007669"/>
    <property type="project" value="UniProtKB-KW"/>
</dbReference>
<dbReference type="KEGG" id="dno:DNO_1157"/>
<keyword evidence="12" id="KW-1185">Reference proteome</keyword>
<keyword evidence="8 9" id="KW-0472">Membrane</keyword>
<evidence type="ECO:0000256" key="7">
    <source>
        <dbReference type="ARBA" id="ARBA00023065"/>
    </source>
</evidence>
<feature type="domain" description="Transporter-associated" evidence="10">
    <location>
        <begin position="502"/>
        <end position="583"/>
    </location>
</feature>
<dbReference type="HOGENOM" id="CLU_005912_9_2_6"/>
<evidence type="ECO:0000256" key="1">
    <source>
        <dbReference type="ARBA" id="ARBA00004651"/>
    </source>
</evidence>
<reference evidence="11 12" key="1">
    <citation type="journal article" date="2007" name="Nat. Biotechnol.">
        <title>Genome sequence and identification of candidate vaccine antigens from the animal pathogen Dichelobacter nodosus.</title>
        <authorList>
            <person name="Myers G.S."/>
            <person name="Parker D."/>
            <person name="Al-Hasani K."/>
            <person name="Kennan R.M."/>
            <person name="Seemann T."/>
            <person name="Ren Q."/>
            <person name="Badger J.H."/>
            <person name="Selengut J.D."/>
            <person name="Deboy R.T."/>
            <person name="Tettelin H."/>
            <person name="Boyce J.D."/>
            <person name="McCarl V.P."/>
            <person name="Han X."/>
            <person name="Nelson W.C."/>
            <person name="Madupu R."/>
            <person name="Mohamoud Y."/>
            <person name="Holley T."/>
            <person name="Fedorova N."/>
            <person name="Khouri H."/>
            <person name="Bottomley S.P."/>
            <person name="Whittington R.J."/>
            <person name="Adler B."/>
            <person name="Songer J.G."/>
            <person name="Rood J.I."/>
            <person name="Paulsen I.T."/>
        </authorList>
    </citation>
    <scope>NUCLEOTIDE SEQUENCE [LARGE SCALE GENOMIC DNA]</scope>
    <source>
        <strain evidence="11 12">VCS1703A</strain>
    </source>
</reference>
<feature type="transmembrane region" description="Helical" evidence="9">
    <location>
        <begin position="305"/>
        <end position="332"/>
    </location>
</feature>
<dbReference type="InterPro" id="IPR006153">
    <property type="entry name" value="Cation/H_exchanger_TM"/>
</dbReference>
<keyword evidence="6 9" id="KW-1133">Transmembrane helix</keyword>
<dbReference type="Pfam" id="PF00999">
    <property type="entry name" value="Na_H_Exchanger"/>
    <property type="match status" value="1"/>
</dbReference>
<feature type="transmembrane region" description="Helical" evidence="9">
    <location>
        <begin position="126"/>
        <end position="146"/>
    </location>
</feature>
<proteinExistence type="predicted"/>
<evidence type="ECO:0000256" key="2">
    <source>
        <dbReference type="ARBA" id="ARBA00022448"/>
    </source>
</evidence>
<feature type="transmembrane region" description="Helical" evidence="9">
    <location>
        <begin position="191"/>
        <end position="216"/>
    </location>
</feature>
<comment type="subcellular location">
    <subcellularLocation>
        <location evidence="1">Cell membrane</location>
        <topology evidence="1">Multi-pass membrane protein</topology>
    </subcellularLocation>
</comment>
<evidence type="ECO:0000256" key="4">
    <source>
        <dbReference type="ARBA" id="ARBA00022475"/>
    </source>
</evidence>
<protein>
    <submittedName>
        <fullName evidence="11">Sodium/hydrogen exchanger</fullName>
    </submittedName>
</protein>
<evidence type="ECO:0000313" key="11">
    <source>
        <dbReference type="EMBL" id="ABQ14160.1"/>
    </source>
</evidence>
<dbReference type="AlphaFoldDB" id="A5EXJ1"/>
<dbReference type="PANTHER" id="PTHR32507">
    <property type="entry name" value="NA(+)/H(+) ANTIPORTER 1"/>
    <property type="match status" value="1"/>
</dbReference>
<feature type="transmembrane region" description="Helical" evidence="9">
    <location>
        <begin position="373"/>
        <end position="393"/>
    </location>
</feature>
<dbReference type="OrthoDB" id="9810759at2"/>
<dbReference type="NCBIfam" id="NF003715">
    <property type="entry name" value="PRK05326.1-2"/>
    <property type="match status" value="1"/>
</dbReference>
<dbReference type="NCBIfam" id="NF003716">
    <property type="entry name" value="PRK05326.1-3"/>
    <property type="match status" value="1"/>
</dbReference>
<sequence length="601" mass="66029">MTNLNILYLVFSMLLFISVIGSTLSARSGIPLLVLFLVIGMLAGEEGIIGIRFNQFFFANLLGQAALAVILLDGGLRTSLTNIRIAYKPALPLATWGVIATAVISGLFITWILAKYGYIEKGNWRYGMLMASIVGSTDAAAVFSLLRNGGVRLNARVQSTLEVESGANDPMAILLVTAFISLNLHPEEQNLLSFSTLLITQFALGILIGLTSGYLLARLLQRLHLPEGMYAILIFSAGILTFSMTNLLGGSGFLAVFIAGIVIGNHHVRATEHVLRVMDGMAWLSQAVLFVMLGLLITPSQVVKILPLVAVISLFLIFIARPLAVISVLIFCRFNPREIGFISWVGLRGAVPITLAIIPIMENVPNARFLFDLTFGVVIISLVLQGMTLPFAAELFKVKIPPSAHPSNEHEIWVGDRASIRIYEFNVKKGAFGINQHPDAISRRLGEEEIRLFALVRQDKVEAVTPQTKIRVGDRLWYAVNGDHAHALAVVLNDTYVTRQQRNEFFGEWVISSQVVIADLSLLEEVDLPEEERKLTASELFHRRLGENIVVGDHIELGDRWFLTVRETDQHGQISAIGLKLDTQAHQKSSEPLPAVNNSAA</sequence>
<dbReference type="GO" id="GO:0005886">
    <property type="term" value="C:plasma membrane"/>
    <property type="evidence" value="ECO:0007669"/>
    <property type="project" value="UniProtKB-SubCell"/>
</dbReference>